<keyword evidence="5" id="KW-0238">DNA-binding</keyword>
<comment type="similarity">
    <text evidence="2">Belongs to the plant homeotic and developmental regulators ALOG protein family.</text>
</comment>
<reference evidence="10" key="2">
    <citation type="submission" date="2021-03" db="UniProtKB">
        <authorList>
            <consortium name="EnsemblPlants"/>
        </authorList>
    </citation>
    <scope>IDENTIFICATION</scope>
</reference>
<evidence type="ECO:0000256" key="8">
    <source>
        <dbReference type="SAM" id="MobiDB-lite"/>
    </source>
</evidence>
<keyword evidence="6" id="KW-0804">Transcription</keyword>
<evidence type="ECO:0000256" key="3">
    <source>
        <dbReference type="ARBA" id="ARBA00022473"/>
    </source>
</evidence>
<dbReference type="GO" id="GO:0009299">
    <property type="term" value="P:mRNA transcription"/>
    <property type="evidence" value="ECO:0007669"/>
    <property type="project" value="TreeGrafter"/>
</dbReference>
<protein>
    <recommendedName>
        <fullName evidence="9">ALOG domain-containing protein</fullName>
    </recommendedName>
</protein>
<feature type="domain" description="ALOG" evidence="9">
    <location>
        <begin position="151"/>
        <end position="202"/>
    </location>
</feature>
<dbReference type="InterPro" id="IPR040222">
    <property type="entry name" value="ALOG"/>
</dbReference>
<reference evidence="10" key="1">
    <citation type="submission" date="2018-11" db="EMBL/GenBank/DDBJ databases">
        <authorList>
            <person name="Grassa J C."/>
        </authorList>
    </citation>
    <scope>NUCLEOTIDE SEQUENCE [LARGE SCALE GENOMIC DNA]</scope>
</reference>
<feature type="region of interest" description="Disordered" evidence="8">
    <location>
        <begin position="192"/>
        <end position="214"/>
    </location>
</feature>
<dbReference type="PANTHER" id="PTHR31165">
    <property type="entry name" value="PROTEIN G1-LIKE2"/>
    <property type="match status" value="1"/>
</dbReference>
<dbReference type="EnsemblPlants" id="evm.model.07.22">
    <property type="protein sequence ID" value="cds.evm.model.07.22"/>
    <property type="gene ID" value="evm.TU.07.22"/>
</dbReference>
<evidence type="ECO:0000256" key="5">
    <source>
        <dbReference type="ARBA" id="ARBA00023125"/>
    </source>
</evidence>
<accession>A0A803Q4D5</accession>
<dbReference type="PROSITE" id="PS51697">
    <property type="entry name" value="ALOG"/>
    <property type="match status" value="1"/>
</dbReference>
<evidence type="ECO:0000256" key="6">
    <source>
        <dbReference type="ARBA" id="ARBA00023163"/>
    </source>
</evidence>
<dbReference type="Pfam" id="PF04852">
    <property type="entry name" value="ALOG_dom"/>
    <property type="match status" value="1"/>
</dbReference>
<dbReference type="GO" id="GO:0003677">
    <property type="term" value="F:DNA binding"/>
    <property type="evidence" value="ECO:0007669"/>
    <property type="project" value="UniProtKB-KW"/>
</dbReference>
<name>A0A803Q4D5_CANSA</name>
<dbReference type="GO" id="GO:0005634">
    <property type="term" value="C:nucleus"/>
    <property type="evidence" value="ECO:0007669"/>
    <property type="project" value="UniProtKB-SubCell"/>
</dbReference>
<evidence type="ECO:0000256" key="4">
    <source>
        <dbReference type="ARBA" id="ARBA00023015"/>
    </source>
</evidence>
<keyword evidence="4" id="KW-0805">Transcription regulation</keyword>
<evidence type="ECO:0000256" key="1">
    <source>
        <dbReference type="ARBA" id="ARBA00004123"/>
    </source>
</evidence>
<dbReference type="PANTHER" id="PTHR31165:SF115">
    <property type="entry name" value="PROTEIN LIGHT-DEPENDENT SHORT HYPOCOTYLS 4"/>
    <property type="match status" value="1"/>
</dbReference>
<keyword evidence="11" id="KW-1185">Reference proteome</keyword>
<evidence type="ECO:0000256" key="2">
    <source>
        <dbReference type="ARBA" id="ARBA00010308"/>
    </source>
</evidence>
<dbReference type="GO" id="GO:0009416">
    <property type="term" value="P:response to light stimulus"/>
    <property type="evidence" value="ECO:0007669"/>
    <property type="project" value="TreeGrafter"/>
</dbReference>
<comment type="subcellular location">
    <subcellularLocation>
        <location evidence="1">Nucleus</location>
    </subcellularLocation>
</comment>
<evidence type="ECO:0000256" key="7">
    <source>
        <dbReference type="ARBA" id="ARBA00023242"/>
    </source>
</evidence>
<evidence type="ECO:0000313" key="11">
    <source>
        <dbReference type="Proteomes" id="UP000596661"/>
    </source>
</evidence>
<keyword evidence="3" id="KW-0217">Developmental protein</keyword>
<dbReference type="Proteomes" id="UP000596661">
    <property type="component" value="Chromosome 7"/>
</dbReference>
<sequence>MSLLRFFTFCGELVRVVFLRSWFFNLLDSNQAEVVVDAAMISWSIWKTRNEVLWQKKTSTALRVVQSAKKVLDQWRVANKNTTTSFATGVLSNNNIWSKPMGGKIKVREPKKKGLEHFRTVPKEPPAAAIFKPVQRSSRARIPPLLGSIRLDALIGRLRAAFEEHGGKPEANPFGARAVRLYLREVRDSQSKARGVSYEKKKKRKRPPHQNAATTTTAQLIISTNETMSFGVGIVAKLQQ</sequence>
<evidence type="ECO:0000259" key="9">
    <source>
        <dbReference type="PROSITE" id="PS51697"/>
    </source>
</evidence>
<dbReference type="Gramene" id="evm.model.07.22">
    <property type="protein sequence ID" value="cds.evm.model.07.22"/>
    <property type="gene ID" value="evm.TU.07.22"/>
</dbReference>
<dbReference type="InterPro" id="IPR006936">
    <property type="entry name" value="ALOG_dom"/>
</dbReference>
<organism evidence="10 11">
    <name type="scientific">Cannabis sativa</name>
    <name type="common">Hemp</name>
    <name type="synonym">Marijuana</name>
    <dbReference type="NCBI Taxonomy" id="3483"/>
    <lineage>
        <taxon>Eukaryota</taxon>
        <taxon>Viridiplantae</taxon>
        <taxon>Streptophyta</taxon>
        <taxon>Embryophyta</taxon>
        <taxon>Tracheophyta</taxon>
        <taxon>Spermatophyta</taxon>
        <taxon>Magnoliopsida</taxon>
        <taxon>eudicotyledons</taxon>
        <taxon>Gunneridae</taxon>
        <taxon>Pentapetalae</taxon>
        <taxon>rosids</taxon>
        <taxon>fabids</taxon>
        <taxon>Rosales</taxon>
        <taxon>Cannabaceae</taxon>
        <taxon>Cannabis</taxon>
    </lineage>
</organism>
<dbReference type="EMBL" id="UZAU01000626">
    <property type="status" value="NOT_ANNOTATED_CDS"/>
    <property type="molecule type" value="Genomic_DNA"/>
</dbReference>
<keyword evidence="7" id="KW-0539">Nucleus</keyword>
<dbReference type="AlphaFoldDB" id="A0A803Q4D5"/>
<proteinExistence type="inferred from homology"/>
<evidence type="ECO:0000313" key="10">
    <source>
        <dbReference type="EnsemblPlants" id="cds.evm.model.07.22"/>
    </source>
</evidence>